<dbReference type="GO" id="GO:0006397">
    <property type="term" value="P:mRNA processing"/>
    <property type="evidence" value="ECO:0007669"/>
    <property type="project" value="InterPro"/>
</dbReference>
<name>W9SA54_9ROSA</name>
<dbReference type="InterPro" id="IPR038357">
    <property type="entry name" value="KEN_sf"/>
</dbReference>
<protein>
    <recommendedName>
        <fullName evidence="1">non-specific serine/threonine protein kinase</fullName>
        <ecNumber evidence="1">2.7.11.1</ecNumber>
    </recommendedName>
</protein>
<dbReference type="InterPro" id="IPR008271">
    <property type="entry name" value="Ser/Thr_kinase_AS"/>
</dbReference>
<dbReference type="GO" id="GO:0004521">
    <property type="term" value="F:RNA endonuclease activity"/>
    <property type="evidence" value="ECO:0007669"/>
    <property type="project" value="InterPro"/>
</dbReference>
<dbReference type="InterPro" id="IPR045133">
    <property type="entry name" value="IRE1/2-like"/>
</dbReference>
<dbReference type="PROSITE" id="PS50011">
    <property type="entry name" value="PROTEIN_KINASE_DOM"/>
    <property type="match status" value="2"/>
</dbReference>
<sequence length="785" mass="89935">MLCNNVNKQRGEITISSSEVSCDANDQLEIGEKLVVFLLKVINISGSGTAIYKGSYKDRVVAVKRILRSHIILANQEIANLKAFQQHQNVVRFYGEGRDRDFLYLALELCDCDLNDLIQLYSPDSSQNMTISSNLEKLRNNLGDVQLWKENNGRPSPLLLKLMRDMVSGLVVVHDMGIIHRDLKPQNILIIKESSTLCAKISDMGISRKLRDNKASLSNHFSRCGTTGWKAKEWLLFERQTLAMDLFSLGCLLFFCITHGRHPFGDHDERNRNIRNDDAQDLYLVQDFPEAFHLISLLLKADHNLRILTGKMFLKDDSLSKFKGKGAESTTSDDIMRQIGKKLLVSTKEIGKSGTGTVVYEGRYNDIAVAVKRIQQSHGNMADREITNFIAISKQNENIVRYYGAERDRDFIYLILELCHCNLDDLIQIYSTNSSKHQHVSEYLEKVKNIFGDVKLWKENDRPSPLLLKLMRGIVSGLVDLHNSRIIHRDLKPENVLIIGKSSGLCAKLSDMGISRQLRDNKSSLTNNISRCGTMGWKAKECLLADERPPVISSDQRLTTAMDLFSLGCLLFFCITRGIHPFGEHDERNMNIKKDIVQNLNLLHNFPEAFELISLLLKADHQERPKANEVLLHPLFWDAEKRLSFLRDTSDRVTKNSDISNALESTADTIFETEMMCLLNVVLKWNKKVNDKIIKHISTYAREAYKFNSVRDLLRLIGDICKHYQQLPDNIQRLVGSCYEEIDDYFTWRFPMLLIEVYKVVCTHCKKEKRFGKYFNQNKGESLAD</sequence>
<evidence type="ECO:0000256" key="1">
    <source>
        <dbReference type="ARBA" id="ARBA00012513"/>
    </source>
</evidence>
<evidence type="ECO:0000256" key="5">
    <source>
        <dbReference type="ARBA" id="ARBA00022741"/>
    </source>
</evidence>
<keyword evidence="4" id="KW-0732">Signal</keyword>
<keyword evidence="6 10" id="KW-0418">Kinase</keyword>
<keyword evidence="7" id="KW-0067">ATP-binding</keyword>
<keyword evidence="11" id="KW-1185">Reference proteome</keyword>
<dbReference type="InterPro" id="IPR000719">
    <property type="entry name" value="Prot_kinase_dom"/>
</dbReference>
<dbReference type="InterPro" id="IPR011009">
    <property type="entry name" value="Kinase-like_dom_sf"/>
</dbReference>
<dbReference type="PROSITE" id="PS00108">
    <property type="entry name" value="PROTEIN_KINASE_ST"/>
    <property type="match status" value="2"/>
</dbReference>
<dbReference type="AlphaFoldDB" id="W9SA54"/>
<evidence type="ECO:0000256" key="3">
    <source>
        <dbReference type="ARBA" id="ARBA00022679"/>
    </source>
</evidence>
<dbReference type="Gene3D" id="1.20.1440.180">
    <property type="entry name" value="KEN domain"/>
    <property type="match status" value="1"/>
</dbReference>
<dbReference type="SMART" id="SM00220">
    <property type="entry name" value="S_TKc"/>
    <property type="match status" value="2"/>
</dbReference>
<keyword evidence="3" id="KW-0808">Transferase</keyword>
<dbReference type="Proteomes" id="UP000030645">
    <property type="component" value="Unassembled WGS sequence"/>
</dbReference>
<dbReference type="GO" id="GO:0004674">
    <property type="term" value="F:protein serine/threonine kinase activity"/>
    <property type="evidence" value="ECO:0007669"/>
    <property type="project" value="UniProtKB-KW"/>
</dbReference>
<keyword evidence="5" id="KW-0547">Nucleotide-binding</keyword>
<dbReference type="eggNOG" id="KOG1027">
    <property type="taxonomic scope" value="Eukaryota"/>
</dbReference>
<feature type="domain" description="Protein kinase" evidence="8">
    <location>
        <begin position="344"/>
        <end position="636"/>
    </location>
</feature>
<evidence type="ECO:0000256" key="4">
    <source>
        <dbReference type="ARBA" id="ARBA00022729"/>
    </source>
</evidence>
<dbReference type="Gene3D" id="1.10.510.10">
    <property type="entry name" value="Transferase(Phosphotransferase) domain 1"/>
    <property type="match status" value="2"/>
</dbReference>
<feature type="domain" description="KEN" evidence="9">
    <location>
        <begin position="639"/>
        <end position="777"/>
    </location>
</feature>
<dbReference type="Pfam" id="PF00069">
    <property type="entry name" value="Pkinase"/>
    <property type="match status" value="2"/>
</dbReference>
<feature type="domain" description="Protein kinase" evidence="8">
    <location>
        <begin position="37"/>
        <end position="319"/>
    </location>
</feature>
<dbReference type="STRING" id="981085.W9SA54"/>
<dbReference type="PROSITE" id="PS51392">
    <property type="entry name" value="KEN"/>
    <property type="match status" value="1"/>
</dbReference>
<dbReference type="SMART" id="SM00580">
    <property type="entry name" value="PUG"/>
    <property type="match status" value="1"/>
</dbReference>
<dbReference type="GO" id="GO:1990604">
    <property type="term" value="C:IRE1-TRAF2-ASK1 complex"/>
    <property type="evidence" value="ECO:0007669"/>
    <property type="project" value="TreeGrafter"/>
</dbReference>
<dbReference type="EMBL" id="KE345945">
    <property type="protein sequence ID" value="EXC21537.1"/>
    <property type="molecule type" value="Genomic_DNA"/>
</dbReference>
<evidence type="ECO:0000313" key="10">
    <source>
        <dbReference type="EMBL" id="EXC21537.1"/>
    </source>
</evidence>
<dbReference type="GO" id="GO:0036498">
    <property type="term" value="P:IRE1-mediated unfolded protein response"/>
    <property type="evidence" value="ECO:0007669"/>
    <property type="project" value="TreeGrafter"/>
</dbReference>
<dbReference type="InterPro" id="IPR010513">
    <property type="entry name" value="KEN_dom"/>
</dbReference>
<evidence type="ECO:0000259" key="8">
    <source>
        <dbReference type="PROSITE" id="PS50011"/>
    </source>
</evidence>
<dbReference type="PANTHER" id="PTHR13954:SF6">
    <property type="entry name" value="NON-SPECIFIC SERINE_THREONINE PROTEIN KINASE"/>
    <property type="match status" value="1"/>
</dbReference>
<gene>
    <name evidence="10" type="ORF">L484_014892</name>
</gene>
<dbReference type="GO" id="GO:0051082">
    <property type="term" value="F:unfolded protein binding"/>
    <property type="evidence" value="ECO:0007669"/>
    <property type="project" value="TreeGrafter"/>
</dbReference>
<evidence type="ECO:0000313" key="11">
    <source>
        <dbReference type="Proteomes" id="UP000030645"/>
    </source>
</evidence>
<evidence type="ECO:0000256" key="2">
    <source>
        <dbReference type="ARBA" id="ARBA00022527"/>
    </source>
</evidence>
<dbReference type="GO" id="GO:0005524">
    <property type="term" value="F:ATP binding"/>
    <property type="evidence" value="ECO:0007669"/>
    <property type="project" value="UniProtKB-KW"/>
</dbReference>
<dbReference type="PANTHER" id="PTHR13954">
    <property type="entry name" value="IRE1-RELATED"/>
    <property type="match status" value="1"/>
</dbReference>
<evidence type="ECO:0000256" key="7">
    <source>
        <dbReference type="ARBA" id="ARBA00022840"/>
    </source>
</evidence>
<dbReference type="Pfam" id="PF06479">
    <property type="entry name" value="Ribonuc_2-5A"/>
    <property type="match status" value="1"/>
</dbReference>
<keyword evidence="2" id="KW-0723">Serine/threonine-protein kinase</keyword>
<evidence type="ECO:0000256" key="6">
    <source>
        <dbReference type="ARBA" id="ARBA00022777"/>
    </source>
</evidence>
<organism evidence="10 11">
    <name type="scientific">Morus notabilis</name>
    <dbReference type="NCBI Taxonomy" id="981085"/>
    <lineage>
        <taxon>Eukaryota</taxon>
        <taxon>Viridiplantae</taxon>
        <taxon>Streptophyta</taxon>
        <taxon>Embryophyta</taxon>
        <taxon>Tracheophyta</taxon>
        <taxon>Spermatophyta</taxon>
        <taxon>Magnoliopsida</taxon>
        <taxon>eudicotyledons</taxon>
        <taxon>Gunneridae</taxon>
        <taxon>Pentapetalae</taxon>
        <taxon>rosids</taxon>
        <taxon>fabids</taxon>
        <taxon>Rosales</taxon>
        <taxon>Moraceae</taxon>
        <taxon>Moreae</taxon>
        <taxon>Morus</taxon>
    </lineage>
</organism>
<dbReference type="FunFam" id="3.30.200.20:FF:000077">
    <property type="entry name" value="Putative Serine/threonine-protein kinase/endoribonuclease IRE1"/>
    <property type="match status" value="2"/>
</dbReference>
<evidence type="ECO:0000259" key="9">
    <source>
        <dbReference type="PROSITE" id="PS51392"/>
    </source>
</evidence>
<accession>W9SA54</accession>
<dbReference type="EC" id="2.7.11.1" evidence="1"/>
<dbReference type="SUPFAM" id="SSF56112">
    <property type="entry name" value="Protein kinase-like (PK-like)"/>
    <property type="match status" value="2"/>
</dbReference>
<proteinExistence type="predicted"/>
<dbReference type="Gene3D" id="3.30.200.20">
    <property type="entry name" value="Phosphorylase Kinase, domain 1"/>
    <property type="match status" value="2"/>
</dbReference>
<reference evidence="11" key="1">
    <citation type="submission" date="2013-01" db="EMBL/GenBank/DDBJ databases">
        <title>Draft Genome Sequence of a Mulberry Tree, Morus notabilis C.K. Schneid.</title>
        <authorList>
            <person name="He N."/>
            <person name="Zhao S."/>
        </authorList>
    </citation>
    <scope>NUCLEOTIDE SEQUENCE</scope>
</reference>